<dbReference type="Gene3D" id="1.10.1040.10">
    <property type="entry name" value="N-(1-d-carboxylethyl)-l-norvaline Dehydrogenase, domain 2"/>
    <property type="match status" value="1"/>
</dbReference>
<evidence type="ECO:0000313" key="9">
    <source>
        <dbReference type="Proteomes" id="UP000501346"/>
    </source>
</evidence>
<keyword evidence="2" id="KW-0560">Oxidoreductase</keyword>
<dbReference type="InterPro" id="IPR013118">
    <property type="entry name" value="Mannitol_DH_C"/>
</dbReference>
<dbReference type="GO" id="GO:0046029">
    <property type="term" value="F:mannitol dehydrogenase activity"/>
    <property type="evidence" value="ECO:0007669"/>
    <property type="project" value="TreeGrafter"/>
</dbReference>
<dbReference type="PANTHER" id="PTHR43362">
    <property type="entry name" value="MANNITOL DEHYDROGENASE DSF1-RELATED"/>
    <property type="match status" value="1"/>
</dbReference>
<dbReference type="Proteomes" id="UP000501346">
    <property type="component" value="Chromosome ScV"/>
</dbReference>
<dbReference type="InterPro" id="IPR036291">
    <property type="entry name" value="NAD(P)-bd_dom_sf"/>
</dbReference>
<sequence length="502" mass="56470">MTKSDETTATSLNAKTLKSFESTLPIPTYPREGVKQGIVHLGVGAFHRSHLAVFMHRLMQEHHLKDWSICGVGLMKADALMRDAMKAQDCLYTLVERGIKDTNAYIVGSITAYMYAPDDPRAVIEKMANPDTHIVSLTVTENGYYHSEATNSLMTDAPEIINDLNHPEKPDTLYGYLYEALLLRYKRGLTPFTIMSCDNMPQNGVTVKTMLVAFAKLKKDEKFAAWIEDKVTSPNSMVDRVTPRCTDKERKYVADTWGIKDQCPVVAEPFIQWVLEDNFSDGRPPWELVGVQVVKDVDSYELMKLRLLNGGHSAMGYLGYLAGYTYIHEVVNDPTINKYIRVLMREEVIPLLPKVPGVDFEEYTASVLERFSNPAIQDTVARICLMGSGKMPKYVLPSIYEQLRKPDGKYKLLAVCVAGWFRYLTGVDMNGKPFEIEDPMAPTLKAAAVKGGKDPHELLNIEVLFSPEIRDNKEFVAQLTHSLETVYDKGPIAAIKEILDQV</sequence>
<evidence type="ECO:0000259" key="6">
    <source>
        <dbReference type="Pfam" id="PF01232"/>
    </source>
</evidence>
<keyword evidence="9" id="KW-1185">Reference proteome</keyword>
<organism evidence="8 9">
    <name type="scientific">Saccharomyces pastorianus</name>
    <name type="common">Lager yeast</name>
    <name type="synonym">Saccharomyces cerevisiae x Saccharomyces eubayanus</name>
    <dbReference type="NCBI Taxonomy" id="27292"/>
    <lineage>
        <taxon>Eukaryota</taxon>
        <taxon>Fungi</taxon>
        <taxon>Dikarya</taxon>
        <taxon>Ascomycota</taxon>
        <taxon>Saccharomycotina</taxon>
        <taxon>Saccharomycetes</taxon>
        <taxon>Saccharomycetales</taxon>
        <taxon>Saccharomycetaceae</taxon>
        <taxon>Saccharomyces</taxon>
    </lineage>
</organism>
<dbReference type="EC" id="1.1.1.67" evidence="4"/>
<dbReference type="PRINTS" id="PR00084">
    <property type="entry name" value="MTLDHDRGNASE"/>
</dbReference>
<evidence type="ECO:0000256" key="3">
    <source>
        <dbReference type="ARBA" id="ARBA00023027"/>
    </source>
</evidence>
<dbReference type="SUPFAM" id="SSF48179">
    <property type="entry name" value="6-phosphogluconate dehydrogenase C-terminal domain-like"/>
    <property type="match status" value="1"/>
</dbReference>
<dbReference type="InterPro" id="IPR000669">
    <property type="entry name" value="Mannitol_DH"/>
</dbReference>
<dbReference type="InterPro" id="IPR023027">
    <property type="entry name" value="Mannitol_DH_CS"/>
</dbReference>
<evidence type="ECO:0000256" key="1">
    <source>
        <dbReference type="ARBA" id="ARBA00006541"/>
    </source>
</evidence>
<evidence type="ECO:0000313" key="8">
    <source>
        <dbReference type="EMBL" id="QID79028.1"/>
    </source>
</evidence>
<dbReference type="PANTHER" id="PTHR43362:SF1">
    <property type="entry name" value="MANNITOL DEHYDROGENASE 2-RELATED"/>
    <property type="match status" value="1"/>
</dbReference>
<protein>
    <recommendedName>
        <fullName evidence="4">mannitol 2-dehydrogenase</fullName>
        <ecNumber evidence="4">1.1.1.67</ecNumber>
    </recommendedName>
</protein>
<dbReference type="Pfam" id="PF08125">
    <property type="entry name" value="Mannitol_dh_C"/>
    <property type="match status" value="1"/>
</dbReference>
<dbReference type="Pfam" id="PF01232">
    <property type="entry name" value="Mannitol_dh"/>
    <property type="match status" value="1"/>
</dbReference>
<comment type="similarity">
    <text evidence="1">Belongs to the mannitol dehydrogenase family.</text>
</comment>
<dbReference type="SUPFAM" id="SSF51735">
    <property type="entry name" value="NAD(P)-binding Rossmann-fold domains"/>
    <property type="match status" value="1"/>
</dbReference>
<keyword evidence="3" id="KW-0520">NAD</keyword>
<dbReference type="EMBL" id="CP048986">
    <property type="protein sequence ID" value="QID79028.1"/>
    <property type="molecule type" value="Genomic_DNA"/>
</dbReference>
<dbReference type="FunFam" id="1.10.1040.10:FF:000028">
    <property type="entry name" value="Mannitol 2-dehydrogenase"/>
    <property type="match status" value="1"/>
</dbReference>
<dbReference type="InterPro" id="IPR013328">
    <property type="entry name" value="6PGD_dom2"/>
</dbReference>
<proteinExistence type="inferred from homology"/>
<dbReference type="GO" id="GO:0019594">
    <property type="term" value="P:mannitol metabolic process"/>
    <property type="evidence" value="ECO:0007669"/>
    <property type="project" value="InterPro"/>
</dbReference>
<dbReference type="Gene3D" id="3.40.50.720">
    <property type="entry name" value="NAD(P)-binding Rossmann-like Domain"/>
    <property type="match status" value="1"/>
</dbReference>
<evidence type="ECO:0000256" key="2">
    <source>
        <dbReference type="ARBA" id="ARBA00023002"/>
    </source>
</evidence>
<evidence type="ECO:0000259" key="7">
    <source>
        <dbReference type="Pfam" id="PF08125"/>
    </source>
</evidence>
<accession>A0A6C1DPS1</accession>
<feature type="domain" description="Mannitol dehydrogenase C-terminal" evidence="7">
    <location>
        <begin position="296"/>
        <end position="486"/>
    </location>
</feature>
<comment type="catalytic activity">
    <reaction evidence="5">
        <text>D-mannitol + NAD(+) = D-fructose + NADH + H(+)</text>
        <dbReference type="Rhea" id="RHEA:12084"/>
        <dbReference type="ChEBI" id="CHEBI:15378"/>
        <dbReference type="ChEBI" id="CHEBI:16899"/>
        <dbReference type="ChEBI" id="CHEBI:37721"/>
        <dbReference type="ChEBI" id="CHEBI:57540"/>
        <dbReference type="ChEBI" id="CHEBI:57945"/>
        <dbReference type="EC" id="1.1.1.67"/>
    </reaction>
</comment>
<evidence type="ECO:0000256" key="4">
    <source>
        <dbReference type="ARBA" id="ARBA00038970"/>
    </source>
</evidence>
<dbReference type="InterPro" id="IPR013131">
    <property type="entry name" value="Mannitol_DH_N"/>
</dbReference>
<reference evidence="8 9" key="1">
    <citation type="journal article" date="2019" name="BMC Genomics">
        <title>Chromosome level assembly and comparative genome analysis confirm lager-brewing yeasts originated from a single hybridization.</title>
        <authorList>
            <person name="Salazar A.N."/>
            <person name="Gorter de Vries A.R."/>
            <person name="van den Broek M."/>
            <person name="Brouwers N."/>
            <person name="de la Torre Cortes P."/>
            <person name="Kuijpers N.G.A."/>
            <person name="Daran J.G."/>
            <person name="Abeel T."/>
        </authorList>
    </citation>
    <scope>NUCLEOTIDE SEQUENCE [LARGE SCALE GENOMIC DNA]</scope>
    <source>
        <strain evidence="8 9">CBS 1483</strain>
    </source>
</reference>
<dbReference type="AlphaFoldDB" id="A0A6C1DPS1"/>
<evidence type="ECO:0000256" key="5">
    <source>
        <dbReference type="ARBA" id="ARBA00047733"/>
    </source>
</evidence>
<gene>
    <name evidence="8" type="primary">DSF1_1</name>
    <name evidence="8" type="ORF">GRS66_001260</name>
</gene>
<feature type="domain" description="Mannitol dehydrogenase N-terminal" evidence="6">
    <location>
        <begin position="37"/>
        <end position="287"/>
    </location>
</feature>
<dbReference type="GO" id="GO:0050086">
    <property type="term" value="F:mannitol 2-dehydrogenase activity"/>
    <property type="evidence" value="ECO:0007669"/>
    <property type="project" value="UniProtKB-EC"/>
</dbReference>
<dbReference type="InterPro" id="IPR008927">
    <property type="entry name" value="6-PGluconate_DH-like_C_sf"/>
</dbReference>
<dbReference type="SMR" id="A0A6C1DPS1"/>
<dbReference type="InterPro" id="IPR050988">
    <property type="entry name" value="Mannitol_DH/Oxidoreductase"/>
</dbReference>
<name>A0A6C1DPS1_SACPS</name>
<dbReference type="PROSITE" id="PS00974">
    <property type="entry name" value="MANNITOL_DHGENASE"/>
    <property type="match status" value="1"/>
</dbReference>
<dbReference type="OrthoDB" id="2016955at2759"/>
<dbReference type="FunFam" id="3.40.50.720:FF:000129">
    <property type="entry name" value="D-mannonate oxidoreductase"/>
    <property type="match status" value="1"/>
</dbReference>